<dbReference type="Pfam" id="PF17659">
    <property type="entry name" value="RADX"/>
    <property type="match status" value="1"/>
</dbReference>
<dbReference type="InterPro" id="IPR040893">
    <property type="entry name" value="RADX"/>
</dbReference>
<evidence type="ECO:0000313" key="2">
    <source>
        <dbReference type="Ensembl" id="ENSAPOP00000025613.1"/>
    </source>
</evidence>
<feature type="signal peptide" evidence="1">
    <location>
        <begin position="1"/>
        <end position="17"/>
    </location>
</feature>
<dbReference type="AlphaFoldDB" id="A0A3Q1G6L7"/>
<accession>A0A3Q1G6L7</accession>
<dbReference type="GeneTree" id="ENSGT00390000005094"/>
<keyword evidence="1" id="KW-0732">Signal</keyword>
<evidence type="ECO:0000313" key="3">
    <source>
        <dbReference type="Proteomes" id="UP000257200"/>
    </source>
</evidence>
<feature type="chain" id="PRO_5018751465" evidence="1">
    <location>
        <begin position="18"/>
        <end position="318"/>
    </location>
</feature>
<dbReference type="InParanoid" id="A0A3Q1G6L7"/>
<dbReference type="GO" id="GO:0003697">
    <property type="term" value="F:single-stranded DNA binding"/>
    <property type="evidence" value="ECO:0007669"/>
    <property type="project" value="InterPro"/>
</dbReference>
<dbReference type="Ensembl" id="ENSAPOT00000005867.1">
    <property type="protein sequence ID" value="ENSAPOP00000025613.1"/>
    <property type="gene ID" value="ENSAPOG00000008791.1"/>
</dbReference>
<dbReference type="PANTHER" id="PTHR14944">
    <property type="entry name" value="RPA-RELATED PROTEIN RADX"/>
    <property type="match status" value="1"/>
</dbReference>
<reference evidence="2" key="2">
    <citation type="submission" date="2025-09" db="UniProtKB">
        <authorList>
            <consortium name="Ensembl"/>
        </authorList>
    </citation>
    <scope>IDENTIFICATION</scope>
</reference>
<proteinExistence type="predicted"/>
<reference evidence="2" key="1">
    <citation type="submission" date="2025-08" db="UniProtKB">
        <authorList>
            <consortium name="Ensembl"/>
        </authorList>
    </citation>
    <scope>IDENTIFICATION</scope>
</reference>
<evidence type="ECO:0000256" key="1">
    <source>
        <dbReference type="SAM" id="SignalP"/>
    </source>
</evidence>
<sequence>MLLTFVFKCILISSIVTYLVCTQMRVCRVEGSLPYLTSTCETETLITGYHKGQPYVNDPGVKSFIQWTKTLKDNVVLQKTAVGGHYCYPHPPQIYLRFKTFIELETLQYREHKKLAIQGQITAVRYMKNPKTTQSQPSGVVRNNILKRLAQSSHHSKCKVTSDYSLQVSTDVCEQAVPAPHNHPSANQNQGELMKLLLTWESSSWPKQQEDVSEHLCQGGLYQDSIYRRFTFDEKNVLLQWSNLQPTRWTAEQTADSIPPALCPGYYQVTILGKEILVTASELEDTHVVCVLDLCHLGGDEVEILISKVYRVTEVSLD</sequence>
<protein>
    <submittedName>
        <fullName evidence="2">Uncharacterized protein</fullName>
    </submittedName>
</protein>
<dbReference type="Proteomes" id="UP000257200">
    <property type="component" value="Unplaced"/>
</dbReference>
<keyword evidence="3" id="KW-1185">Reference proteome</keyword>
<dbReference type="PANTHER" id="PTHR14944:SF4">
    <property type="entry name" value="RPA1 RELATED SINGLE STRANDED DNA BINDING PROTEIN, X-LINKED"/>
    <property type="match status" value="1"/>
</dbReference>
<name>A0A3Q1G6L7_9TELE</name>
<organism evidence="2 3">
    <name type="scientific">Acanthochromis polyacanthus</name>
    <name type="common">spiny chromis</name>
    <dbReference type="NCBI Taxonomy" id="80966"/>
    <lineage>
        <taxon>Eukaryota</taxon>
        <taxon>Metazoa</taxon>
        <taxon>Chordata</taxon>
        <taxon>Craniata</taxon>
        <taxon>Vertebrata</taxon>
        <taxon>Euteleostomi</taxon>
        <taxon>Actinopterygii</taxon>
        <taxon>Neopterygii</taxon>
        <taxon>Teleostei</taxon>
        <taxon>Neoteleostei</taxon>
        <taxon>Acanthomorphata</taxon>
        <taxon>Ovalentaria</taxon>
        <taxon>Pomacentridae</taxon>
        <taxon>Acanthochromis</taxon>
    </lineage>
</organism>